<protein>
    <recommendedName>
        <fullName evidence="1">Aminotransferase-like plant mobile domain-containing protein</fullName>
    </recommendedName>
</protein>
<name>Q1RU80_MEDTR</name>
<feature type="domain" description="Aminotransferase-like plant mobile" evidence="1">
    <location>
        <begin position="53"/>
        <end position="105"/>
    </location>
</feature>
<reference evidence="2" key="2">
    <citation type="submission" date="2007-04" db="EMBL/GenBank/DDBJ databases">
        <authorList>
            <consortium name="The International Medicago Genome Annotation Group"/>
        </authorList>
    </citation>
    <scope>NUCLEOTIDE SEQUENCE</scope>
</reference>
<dbReference type="InterPro" id="IPR044824">
    <property type="entry name" value="MAIN-like"/>
</dbReference>
<dbReference type="InterPro" id="IPR019557">
    <property type="entry name" value="AminoTfrase-like_pln_mobile"/>
</dbReference>
<dbReference type="PANTHER" id="PTHR46033:SF8">
    <property type="entry name" value="PROTEIN MAINTENANCE OF MERISTEMS-LIKE"/>
    <property type="match status" value="1"/>
</dbReference>
<organism evidence="2">
    <name type="scientific">Medicago truncatula</name>
    <name type="common">Barrel medic</name>
    <name type="synonym">Medicago tribuloides</name>
    <dbReference type="NCBI Taxonomy" id="3880"/>
    <lineage>
        <taxon>Eukaryota</taxon>
        <taxon>Viridiplantae</taxon>
        <taxon>Streptophyta</taxon>
        <taxon>Embryophyta</taxon>
        <taxon>Tracheophyta</taxon>
        <taxon>Spermatophyta</taxon>
        <taxon>Magnoliopsida</taxon>
        <taxon>eudicotyledons</taxon>
        <taxon>Gunneridae</taxon>
        <taxon>Pentapetalae</taxon>
        <taxon>rosids</taxon>
        <taxon>fabids</taxon>
        <taxon>Fabales</taxon>
        <taxon>Fabaceae</taxon>
        <taxon>Papilionoideae</taxon>
        <taxon>50 kb inversion clade</taxon>
        <taxon>NPAAA clade</taxon>
        <taxon>Hologalegina</taxon>
        <taxon>IRL clade</taxon>
        <taxon>Trifolieae</taxon>
        <taxon>Medicago</taxon>
    </lineage>
</organism>
<gene>
    <name evidence="2" type="ORF">MtrDRAFT_AC153123g9v2</name>
</gene>
<evidence type="ECO:0000313" key="2">
    <source>
        <dbReference type="EMBL" id="ABE87602.1"/>
    </source>
</evidence>
<sequence length="121" mass="13609">MTVTLDDVSCLLHLPIDGMLLSHETITWDDAVDSMVTHLGSDPGDALLEVTRTRDLDVVASFSWGDAALAHLYRELNNATHWNCGQVSGYLTLLQAWVYQHFRGMGSKDAWVGYRRIRIYA</sequence>
<reference evidence="2" key="1">
    <citation type="submission" date="2006-03" db="EMBL/GenBank/DDBJ databases">
        <authorList>
            <person name="Lin S."/>
            <person name="Dixon R."/>
            <person name="May G."/>
            <person name="Sumner L."/>
            <person name="Gonzales B."/>
            <person name="Cook D."/>
            <person name="Kim D."/>
            <person name="Young N."/>
            <person name="Cannon S."/>
            <person name="Roe B.A."/>
        </authorList>
    </citation>
    <scope>NUCLEOTIDE SEQUENCE</scope>
</reference>
<dbReference type="EMBL" id="AC153123">
    <property type="protein sequence ID" value="ABE87602.1"/>
    <property type="molecule type" value="Genomic_DNA"/>
</dbReference>
<dbReference type="AlphaFoldDB" id="Q1RU80"/>
<accession>Q1RU80</accession>
<proteinExistence type="predicted"/>
<evidence type="ECO:0000259" key="1">
    <source>
        <dbReference type="Pfam" id="PF10536"/>
    </source>
</evidence>
<dbReference type="Pfam" id="PF10536">
    <property type="entry name" value="PMD"/>
    <property type="match status" value="1"/>
</dbReference>
<dbReference type="PANTHER" id="PTHR46033">
    <property type="entry name" value="PROTEIN MAIN-LIKE 2"/>
    <property type="match status" value="1"/>
</dbReference>
<dbReference type="GO" id="GO:0010073">
    <property type="term" value="P:meristem maintenance"/>
    <property type="evidence" value="ECO:0007669"/>
    <property type="project" value="InterPro"/>
</dbReference>